<keyword evidence="2" id="KW-1185">Reference proteome</keyword>
<sequence>MAFTGVAAFSNLCLADELDLYSLHTASFAYHLYSPTKDYNQYFKNNLIAVERRVNENSDYSLYAGTMINSEGNRCALLGFEKDWGTYNNLTIEGIYLYAGEFWFKSFSSCGDKGMYQDIKKMTGVGFAPYIYHGVKYEMNPHVSFRSGVLLPGILVLSLQFKF</sequence>
<reference evidence="1 2" key="1">
    <citation type="submission" date="2017-02" db="EMBL/GenBank/DDBJ databases">
        <title>Complete genome sequence of the drought resistance-promoting endophyte Pantoea alhagi LTYR-11Z.</title>
        <authorList>
            <person name="Zhang L."/>
        </authorList>
    </citation>
    <scope>NUCLEOTIDE SEQUENCE [LARGE SCALE GENOMIC DNA]</scope>
    <source>
        <strain evidence="1 2">LTYR-11Z</strain>
    </source>
</reference>
<evidence type="ECO:0000313" key="1">
    <source>
        <dbReference type="EMBL" id="ARJ44324.1"/>
    </source>
</evidence>
<protein>
    <submittedName>
        <fullName evidence="1">Uncharacterized protein</fullName>
    </submittedName>
</protein>
<dbReference type="Proteomes" id="UP000192900">
    <property type="component" value="Chromosome"/>
</dbReference>
<organism evidence="1 2">
    <name type="scientific">Pantoea alhagi</name>
    <dbReference type="NCBI Taxonomy" id="1891675"/>
    <lineage>
        <taxon>Bacteria</taxon>
        <taxon>Pseudomonadati</taxon>
        <taxon>Pseudomonadota</taxon>
        <taxon>Gammaproteobacteria</taxon>
        <taxon>Enterobacterales</taxon>
        <taxon>Erwiniaceae</taxon>
        <taxon>Pantoea</taxon>
    </lineage>
</organism>
<evidence type="ECO:0000313" key="2">
    <source>
        <dbReference type="Proteomes" id="UP000192900"/>
    </source>
</evidence>
<dbReference type="KEGG" id="palh:B1H58_16520"/>
<name>A0A1W6BB80_9GAMM</name>
<dbReference type="EMBL" id="CP019706">
    <property type="protein sequence ID" value="ARJ44324.1"/>
    <property type="molecule type" value="Genomic_DNA"/>
</dbReference>
<dbReference type="AlphaFoldDB" id="A0A1W6BB80"/>
<proteinExistence type="predicted"/>
<gene>
    <name evidence="1" type="ORF">B1H58_16520</name>
</gene>
<accession>A0A1W6BB80</accession>